<evidence type="ECO:0000259" key="8">
    <source>
        <dbReference type="Pfam" id="PF02687"/>
    </source>
</evidence>
<evidence type="ECO:0000256" key="2">
    <source>
        <dbReference type="ARBA" id="ARBA00005236"/>
    </source>
</evidence>
<feature type="domain" description="ABC3 transporter permease C-terminal" evidence="8">
    <location>
        <begin position="267"/>
        <end position="398"/>
    </location>
</feature>
<dbReference type="Pfam" id="PF02687">
    <property type="entry name" value="FtsX"/>
    <property type="match status" value="1"/>
</dbReference>
<sequence>MLLKLAWRNIWRNKKRTFITMFSIVFAVVLSILLDSVKKGLLDKMKENVVSFYTGYIQIHKKGYWDDKTLENSFDWQPELIDNLERNKSISLAIPRLESFILAASEKYSKGCMVVGIDPEKESSVTSLAEKITKGNYLLSSDKAVLVTEGLASYLKLDVNDTLVLIGQGYHGVSAAGKFPIKGLIKFGSPDLNKGLVYLPLKESQRLFAADNKLTALVLSPTRTDKVKELVHSLQLELTDDYEVMNWQLMMPELDQVIAGEKAENVIFQVVLYLLIAFGIFGTVLMMTLERQYEFGVLIAIGMKNFRLSTLVVLENVLISVLGAIGGIILSIPIVFYLFSYPIKLGGKLAEAYEKFGIEPIFYFSMAPRVFYSQGLVVFFLALFLSLYPFIKIRRLEPVSAMHS</sequence>
<dbReference type="InterPro" id="IPR025857">
    <property type="entry name" value="MacB_PCD"/>
</dbReference>
<comment type="similarity">
    <text evidence="2">Belongs to the ABC-4 integral membrane protein family. LolC/E subfamily.</text>
</comment>
<feature type="transmembrane region" description="Helical" evidence="7">
    <location>
        <begin position="371"/>
        <end position="391"/>
    </location>
</feature>
<keyword evidence="5 7" id="KW-1133">Transmembrane helix</keyword>
<keyword evidence="4 7" id="KW-0812">Transmembrane</keyword>
<evidence type="ECO:0000313" key="10">
    <source>
        <dbReference type="EMBL" id="MDN5213942.1"/>
    </source>
</evidence>
<dbReference type="PANTHER" id="PTHR30489">
    <property type="entry name" value="LIPOPROTEIN-RELEASING SYSTEM TRANSMEMBRANE PROTEIN LOLE"/>
    <property type="match status" value="1"/>
</dbReference>
<evidence type="ECO:0000259" key="9">
    <source>
        <dbReference type="Pfam" id="PF12704"/>
    </source>
</evidence>
<feature type="transmembrane region" description="Helical" evidence="7">
    <location>
        <begin position="266"/>
        <end position="289"/>
    </location>
</feature>
<keyword evidence="3" id="KW-1003">Cell membrane</keyword>
<evidence type="ECO:0000256" key="3">
    <source>
        <dbReference type="ARBA" id="ARBA00022475"/>
    </source>
</evidence>
<reference evidence="10" key="1">
    <citation type="submission" date="2023-06" db="EMBL/GenBank/DDBJ databases">
        <title>Genomic of Agaribacillus aureum.</title>
        <authorList>
            <person name="Wang G."/>
        </authorList>
    </citation>
    <scope>NUCLEOTIDE SEQUENCE</scope>
    <source>
        <strain evidence="10">BMA12</strain>
    </source>
</reference>
<evidence type="ECO:0000256" key="7">
    <source>
        <dbReference type="SAM" id="Phobius"/>
    </source>
</evidence>
<feature type="domain" description="MacB-like periplasmic core" evidence="9">
    <location>
        <begin position="17"/>
        <end position="230"/>
    </location>
</feature>
<name>A0ABT8L854_9BACT</name>
<accession>A0ABT8L854</accession>
<keyword evidence="6 7" id="KW-0472">Membrane</keyword>
<dbReference type="Proteomes" id="UP001172083">
    <property type="component" value="Unassembled WGS sequence"/>
</dbReference>
<dbReference type="RefSeq" id="WP_346759281.1">
    <property type="nucleotide sequence ID" value="NZ_JAUJEB010000004.1"/>
</dbReference>
<dbReference type="Pfam" id="PF12704">
    <property type="entry name" value="MacB_PCD"/>
    <property type="match status" value="1"/>
</dbReference>
<dbReference type="InterPro" id="IPR003838">
    <property type="entry name" value="ABC3_permease_C"/>
</dbReference>
<organism evidence="10 11">
    <name type="scientific">Agaribacillus aureus</name>
    <dbReference type="NCBI Taxonomy" id="3051825"/>
    <lineage>
        <taxon>Bacteria</taxon>
        <taxon>Pseudomonadati</taxon>
        <taxon>Bacteroidota</taxon>
        <taxon>Cytophagia</taxon>
        <taxon>Cytophagales</taxon>
        <taxon>Splendidivirgaceae</taxon>
        <taxon>Agaribacillus</taxon>
    </lineage>
</organism>
<feature type="transmembrane region" description="Helical" evidence="7">
    <location>
        <begin position="310"/>
        <end position="339"/>
    </location>
</feature>
<proteinExistence type="inferred from homology"/>
<comment type="subcellular location">
    <subcellularLocation>
        <location evidence="1">Cell membrane</location>
        <topology evidence="1">Multi-pass membrane protein</topology>
    </subcellularLocation>
</comment>
<evidence type="ECO:0000256" key="5">
    <source>
        <dbReference type="ARBA" id="ARBA00022989"/>
    </source>
</evidence>
<protein>
    <submittedName>
        <fullName evidence="10">ABC transporter permease</fullName>
    </submittedName>
</protein>
<dbReference type="EMBL" id="JAUJEB010000004">
    <property type="protein sequence ID" value="MDN5213942.1"/>
    <property type="molecule type" value="Genomic_DNA"/>
</dbReference>
<dbReference type="PANTHER" id="PTHR30489:SF0">
    <property type="entry name" value="LIPOPROTEIN-RELEASING SYSTEM TRANSMEMBRANE PROTEIN LOLE"/>
    <property type="match status" value="1"/>
</dbReference>
<evidence type="ECO:0000256" key="6">
    <source>
        <dbReference type="ARBA" id="ARBA00023136"/>
    </source>
</evidence>
<gene>
    <name evidence="10" type="ORF">QQ020_17840</name>
</gene>
<evidence type="ECO:0000256" key="4">
    <source>
        <dbReference type="ARBA" id="ARBA00022692"/>
    </source>
</evidence>
<comment type="caution">
    <text evidence="10">The sequence shown here is derived from an EMBL/GenBank/DDBJ whole genome shotgun (WGS) entry which is preliminary data.</text>
</comment>
<dbReference type="InterPro" id="IPR051447">
    <property type="entry name" value="Lipoprotein-release_system"/>
</dbReference>
<evidence type="ECO:0000256" key="1">
    <source>
        <dbReference type="ARBA" id="ARBA00004651"/>
    </source>
</evidence>
<evidence type="ECO:0000313" key="11">
    <source>
        <dbReference type="Proteomes" id="UP001172083"/>
    </source>
</evidence>
<keyword evidence="11" id="KW-1185">Reference proteome</keyword>